<gene>
    <name evidence="2" type="ORF">O7A60_04685</name>
</gene>
<dbReference type="EMBL" id="JAPYKS010000003">
    <property type="protein sequence ID" value="MEI9408069.1"/>
    <property type="molecule type" value="Genomic_DNA"/>
</dbReference>
<proteinExistence type="predicted"/>
<accession>A0ABU8KT22</accession>
<reference evidence="2 3" key="1">
    <citation type="submission" date="2022-12" db="EMBL/GenBank/DDBJ databases">
        <authorList>
            <person name="Muema E."/>
        </authorList>
    </citation>
    <scope>NUCLEOTIDE SEQUENCE [LARGE SCALE GENOMIC DNA]</scope>
    <source>
        <strain evidence="3">1326</strain>
    </source>
</reference>
<sequence length="332" mass="35061">MTSSDERQPGSRRRLWWLAAFILVLFAVYSAGWFYMADRVRSEADKAVATLNKSGIEAGCANLQVGGYPLSFAVSCDNLAYEDDAKNIAASAGSFNATAQVVQPLSPVASLRGPLRTSVPGMMPLWIDWDNLQANVKLWYPLPRRISLQAEGLSGQTDPADDTDPVELFSAGKASGQLQPNGGDLDYVGSFGDLEIDPDAIGGRVLPALDASGDVTLKNGVAVIGTQVKSLRGQRIEIRTLDLSSGTARVTVSGPLSVDAEGLVDADLMIRIKDPKAVASILAGAIPEQKNVIEQGFGALALLGSEPSMPLKVVKGKASLGFIPLGKIKPVQ</sequence>
<protein>
    <submittedName>
        <fullName evidence="2">DUF2125 domain-containing protein</fullName>
    </submittedName>
</protein>
<dbReference type="Pfam" id="PF09898">
    <property type="entry name" value="DUF2125"/>
    <property type="match status" value="1"/>
</dbReference>
<dbReference type="RefSeq" id="WP_337105231.1">
    <property type="nucleotide sequence ID" value="NZ_JAPYKS010000003.1"/>
</dbReference>
<dbReference type="Proteomes" id="UP001387293">
    <property type="component" value="Unassembled WGS sequence"/>
</dbReference>
<organism evidence="2 3">
    <name type="scientific">Mesorhizobium salmacidum</name>
    <dbReference type="NCBI Taxonomy" id="3015171"/>
    <lineage>
        <taxon>Bacteria</taxon>
        <taxon>Pseudomonadati</taxon>
        <taxon>Pseudomonadota</taxon>
        <taxon>Alphaproteobacteria</taxon>
        <taxon>Hyphomicrobiales</taxon>
        <taxon>Phyllobacteriaceae</taxon>
        <taxon>Mesorhizobium</taxon>
    </lineage>
</organism>
<evidence type="ECO:0000313" key="3">
    <source>
        <dbReference type="Proteomes" id="UP001387293"/>
    </source>
</evidence>
<keyword evidence="3" id="KW-1185">Reference proteome</keyword>
<feature type="transmembrane region" description="Helical" evidence="1">
    <location>
        <begin position="15"/>
        <end position="36"/>
    </location>
</feature>
<keyword evidence="1" id="KW-1133">Transmembrane helix</keyword>
<name>A0ABU8KT22_9HYPH</name>
<evidence type="ECO:0000256" key="1">
    <source>
        <dbReference type="SAM" id="Phobius"/>
    </source>
</evidence>
<comment type="caution">
    <text evidence="2">The sequence shown here is derived from an EMBL/GenBank/DDBJ whole genome shotgun (WGS) entry which is preliminary data.</text>
</comment>
<dbReference type="InterPro" id="IPR018666">
    <property type="entry name" value="DUF2125"/>
</dbReference>
<keyword evidence="1" id="KW-0472">Membrane</keyword>
<evidence type="ECO:0000313" key="2">
    <source>
        <dbReference type="EMBL" id="MEI9408069.1"/>
    </source>
</evidence>
<keyword evidence="1" id="KW-0812">Transmembrane</keyword>